<evidence type="ECO:0000313" key="2">
    <source>
        <dbReference type="Proteomes" id="UP000295510"/>
    </source>
</evidence>
<dbReference type="Proteomes" id="UP000295510">
    <property type="component" value="Unassembled WGS sequence"/>
</dbReference>
<gene>
    <name evidence="1" type="ORF">DFR43_11412</name>
</gene>
<proteinExistence type="predicted"/>
<dbReference type="EMBL" id="SNYL01000014">
    <property type="protein sequence ID" value="TDQ40927.1"/>
    <property type="molecule type" value="Genomic_DNA"/>
</dbReference>
<protein>
    <submittedName>
        <fullName evidence="1">Uncharacterized protein</fullName>
    </submittedName>
</protein>
<evidence type="ECO:0000313" key="1">
    <source>
        <dbReference type="EMBL" id="TDQ40927.1"/>
    </source>
</evidence>
<organism evidence="1 2">
    <name type="scientific">Tepidicella xavieri</name>
    <dbReference type="NCBI Taxonomy" id="360241"/>
    <lineage>
        <taxon>Bacteria</taxon>
        <taxon>Pseudomonadati</taxon>
        <taxon>Pseudomonadota</taxon>
        <taxon>Betaproteobacteria</taxon>
        <taxon>Burkholderiales</taxon>
        <taxon>Tepidicella</taxon>
    </lineage>
</organism>
<accession>A0A4V6PWI7</accession>
<comment type="caution">
    <text evidence="1">The sequence shown here is derived from an EMBL/GenBank/DDBJ whole genome shotgun (WGS) entry which is preliminary data.</text>
</comment>
<dbReference type="AlphaFoldDB" id="A0A4V6PWI7"/>
<sequence>MKATGSISGCAGCLLEGTDRASAAEVAARAS</sequence>
<keyword evidence="2" id="KW-1185">Reference proteome</keyword>
<reference evidence="1 2" key="1">
    <citation type="submission" date="2019-03" db="EMBL/GenBank/DDBJ databases">
        <title>Genomic Encyclopedia of Type Strains, Phase IV (KMG-IV): sequencing the most valuable type-strain genomes for metagenomic binning, comparative biology and taxonomic classification.</title>
        <authorList>
            <person name="Goeker M."/>
        </authorList>
    </citation>
    <scope>NUCLEOTIDE SEQUENCE [LARGE SCALE GENOMIC DNA]</scope>
    <source>
        <strain evidence="1 2">DSM 19605</strain>
    </source>
</reference>
<name>A0A4V6PWI7_9BURK</name>